<dbReference type="SUPFAM" id="SSF52540">
    <property type="entry name" value="P-loop containing nucleoside triphosphate hydrolases"/>
    <property type="match status" value="1"/>
</dbReference>
<dbReference type="InterPro" id="IPR017871">
    <property type="entry name" value="ABC_transporter-like_CS"/>
</dbReference>
<feature type="domain" description="ABC transporter" evidence="4">
    <location>
        <begin position="4"/>
        <end position="253"/>
    </location>
</feature>
<sequence>MTLLSIQKVSKTYEIQQGWWGRKHLVRALQAVSLTVEPGCCLGVVGESGAGKSTLGRIVLGLEQPDRGEIWFQGKNLRHLRRDQQRILRRDLQVVFQDSLSAVNPRLSVREIIGEPMQNYLNMSPTQMSEQIQQLLEIVGLRAADIDKYPHQFSGGQLQRVTIARAIALKPKLIVLDEPVASLDMTIQAQILHLLADLKEQFELSYLFISHDLAAVSFMANKLVVMYQGAIVEAVEDLKQLHHLQHPYAQQLMAAQLPSHPRDRLLFSS</sequence>
<accession>A0A1U7HM53</accession>
<keyword evidence="1" id="KW-0813">Transport</keyword>
<dbReference type="EMBL" id="MRCC01000012">
    <property type="protein sequence ID" value="OKH24680.1"/>
    <property type="molecule type" value="Genomic_DNA"/>
</dbReference>
<gene>
    <name evidence="5" type="ORF">NIES1031_15370</name>
</gene>
<dbReference type="Gene3D" id="3.40.50.300">
    <property type="entry name" value="P-loop containing nucleotide triphosphate hydrolases"/>
    <property type="match status" value="1"/>
</dbReference>
<dbReference type="GO" id="GO:0055085">
    <property type="term" value="P:transmembrane transport"/>
    <property type="evidence" value="ECO:0007669"/>
    <property type="project" value="UniProtKB-ARBA"/>
</dbReference>
<protein>
    <submittedName>
        <fullName evidence="5">Nickel import ATP-binding protein NikE</fullName>
    </submittedName>
</protein>
<dbReference type="RefSeq" id="WP_073550405.1">
    <property type="nucleotide sequence ID" value="NZ_CAWMVK010000004.1"/>
</dbReference>
<evidence type="ECO:0000256" key="1">
    <source>
        <dbReference type="ARBA" id="ARBA00022448"/>
    </source>
</evidence>
<reference evidence="5 6" key="1">
    <citation type="submission" date="2016-11" db="EMBL/GenBank/DDBJ databases">
        <title>Draft Genome Sequences of Nine Cyanobacterial Strains from Diverse Habitats.</title>
        <authorList>
            <person name="Zhu T."/>
            <person name="Hou S."/>
            <person name="Lu X."/>
            <person name="Hess W.R."/>
        </authorList>
    </citation>
    <scope>NUCLEOTIDE SEQUENCE [LARGE SCALE GENOMIC DNA]</scope>
    <source>
        <strain evidence="5 6">5.2 s.c.1</strain>
    </source>
</reference>
<keyword evidence="6" id="KW-1185">Reference proteome</keyword>
<dbReference type="InterPro" id="IPR003593">
    <property type="entry name" value="AAA+_ATPase"/>
</dbReference>
<dbReference type="PROSITE" id="PS50893">
    <property type="entry name" value="ABC_TRANSPORTER_2"/>
    <property type="match status" value="1"/>
</dbReference>
<keyword evidence="3 5" id="KW-0067">ATP-binding</keyword>
<dbReference type="InterPro" id="IPR003439">
    <property type="entry name" value="ABC_transporter-like_ATP-bd"/>
</dbReference>
<evidence type="ECO:0000313" key="6">
    <source>
        <dbReference type="Proteomes" id="UP000185984"/>
    </source>
</evidence>
<evidence type="ECO:0000256" key="2">
    <source>
        <dbReference type="ARBA" id="ARBA00022741"/>
    </source>
</evidence>
<dbReference type="Pfam" id="PF00005">
    <property type="entry name" value="ABC_tran"/>
    <property type="match status" value="1"/>
</dbReference>
<dbReference type="GO" id="GO:0016887">
    <property type="term" value="F:ATP hydrolysis activity"/>
    <property type="evidence" value="ECO:0007669"/>
    <property type="project" value="InterPro"/>
</dbReference>
<dbReference type="Proteomes" id="UP000185984">
    <property type="component" value="Unassembled WGS sequence"/>
</dbReference>
<organism evidence="5 6">
    <name type="scientific">Chroogloeocystis siderophila 5.2 s.c.1</name>
    <dbReference type="NCBI Taxonomy" id="247279"/>
    <lineage>
        <taxon>Bacteria</taxon>
        <taxon>Bacillati</taxon>
        <taxon>Cyanobacteriota</taxon>
        <taxon>Cyanophyceae</taxon>
        <taxon>Oscillatoriophycideae</taxon>
        <taxon>Chroococcales</taxon>
        <taxon>Chroococcaceae</taxon>
        <taxon>Chroogloeocystis</taxon>
    </lineage>
</organism>
<keyword evidence="2" id="KW-0547">Nucleotide-binding</keyword>
<dbReference type="AlphaFoldDB" id="A0A1U7HM53"/>
<dbReference type="GO" id="GO:0005524">
    <property type="term" value="F:ATP binding"/>
    <property type="evidence" value="ECO:0007669"/>
    <property type="project" value="UniProtKB-KW"/>
</dbReference>
<evidence type="ECO:0000259" key="4">
    <source>
        <dbReference type="PROSITE" id="PS50893"/>
    </source>
</evidence>
<dbReference type="SMART" id="SM00382">
    <property type="entry name" value="AAA"/>
    <property type="match status" value="1"/>
</dbReference>
<evidence type="ECO:0000256" key="3">
    <source>
        <dbReference type="ARBA" id="ARBA00022840"/>
    </source>
</evidence>
<dbReference type="OrthoDB" id="9802264at2"/>
<evidence type="ECO:0000313" key="5">
    <source>
        <dbReference type="EMBL" id="OKH24680.1"/>
    </source>
</evidence>
<name>A0A1U7HM53_9CHRO</name>
<dbReference type="STRING" id="247279.NIES1031_15370"/>
<dbReference type="PROSITE" id="PS00211">
    <property type="entry name" value="ABC_TRANSPORTER_1"/>
    <property type="match status" value="1"/>
</dbReference>
<proteinExistence type="predicted"/>
<dbReference type="CDD" id="cd03257">
    <property type="entry name" value="ABC_NikE_OppD_transporters"/>
    <property type="match status" value="1"/>
</dbReference>
<dbReference type="PANTHER" id="PTHR43776">
    <property type="entry name" value="TRANSPORT ATP-BINDING PROTEIN"/>
    <property type="match status" value="1"/>
</dbReference>
<dbReference type="InterPro" id="IPR027417">
    <property type="entry name" value="P-loop_NTPase"/>
</dbReference>
<comment type="caution">
    <text evidence="5">The sequence shown here is derived from an EMBL/GenBank/DDBJ whole genome shotgun (WGS) entry which is preliminary data.</text>
</comment>
<dbReference type="InterPro" id="IPR050319">
    <property type="entry name" value="ABC_transp_ATP-bind"/>
</dbReference>